<evidence type="ECO:0000259" key="4">
    <source>
        <dbReference type="PROSITE" id="PS50056"/>
    </source>
</evidence>
<dbReference type="FunFam" id="3.90.190.10:FF:000022">
    <property type="entry name" value="Receptor-type tyrosine-protein phosphatase epsilon"/>
    <property type="match status" value="1"/>
</dbReference>
<dbReference type="GO" id="GO:0004725">
    <property type="term" value="F:protein tyrosine phosphatase activity"/>
    <property type="evidence" value="ECO:0007669"/>
    <property type="project" value="UniProtKB-EC"/>
</dbReference>
<protein>
    <recommendedName>
        <fullName evidence="1">protein-tyrosine-phosphatase</fullName>
        <ecNumber evidence="1">3.1.3.48</ecNumber>
    </recommendedName>
</protein>
<dbReference type="AlphaFoldDB" id="A0A7L2N1M0"/>
<comment type="caution">
    <text evidence="5">The sequence shown here is derived from an EMBL/GenBank/DDBJ whole genome shotgun (WGS) entry which is preliminary data.</text>
</comment>
<dbReference type="InterPro" id="IPR029021">
    <property type="entry name" value="Prot-tyrosine_phosphatase-like"/>
</dbReference>
<dbReference type="InterPro" id="IPR016130">
    <property type="entry name" value="Tyr_Pase_AS"/>
</dbReference>
<dbReference type="InterPro" id="IPR000387">
    <property type="entry name" value="Tyr_Pase_dom"/>
</dbReference>
<dbReference type="PROSITE" id="PS50056">
    <property type="entry name" value="TYR_PHOSPHATASE_2"/>
    <property type="match status" value="2"/>
</dbReference>
<dbReference type="InterPro" id="IPR050348">
    <property type="entry name" value="Protein-Tyr_Phosphatase"/>
</dbReference>
<dbReference type="PROSITE" id="PS50055">
    <property type="entry name" value="TYR_PHOSPHATASE_PTP"/>
    <property type="match status" value="2"/>
</dbReference>
<feature type="domain" description="Tyrosine-protein phosphatase" evidence="3">
    <location>
        <begin position="100"/>
        <end position="333"/>
    </location>
</feature>
<evidence type="ECO:0000313" key="5">
    <source>
        <dbReference type="EMBL" id="NXR66157.1"/>
    </source>
</evidence>
<feature type="domain" description="Tyrosine-protein phosphatase" evidence="3">
    <location>
        <begin position="1"/>
        <end position="59"/>
    </location>
</feature>
<dbReference type="PRINTS" id="PR00700">
    <property type="entry name" value="PRTYPHPHTASE"/>
</dbReference>
<dbReference type="PANTHER" id="PTHR19134:SF449">
    <property type="entry name" value="TYROSINE-PROTEIN PHOSPHATASE 1"/>
    <property type="match status" value="1"/>
</dbReference>
<dbReference type="InterPro" id="IPR003595">
    <property type="entry name" value="Tyr_Pase_cat"/>
</dbReference>
<dbReference type="InterPro" id="IPR000242">
    <property type="entry name" value="PTP_cat"/>
</dbReference>
<dbReference type="SMART" id="SM00404">
    <property type="entry name" value="PTPc_motif"/>
    <property type="match status" value="2"/>
</dbReference>
<accession>A0A7L2N1M0</accession>
<keyword evidence="6" id="KW-1185">Reference proteome</keyword>
<organism evidence="5 6">
    <name type="scientific">Rhadina sibilatrix</name>
    <dbReference type="NCBI Taxonomy" id="2585818"/>
    <lineage>
        <taxon>Eukaryota</taxon>
        <taxon>Metazoa</taxon>
        <taxon>Chordata</taxon>
        <taxon>Craniata</taxon>
        <taxon>Vertebrata</taxon>
        <taxon>Euteleostomi</taxon>
        <taxon>Archelosauria</taxon>
        <taxon>Archosauria</taxon>
        <taxon>Dinosauria</taxon>
        <taxon>Saurischia</taxon>
        <taxon>Theropoda</taxon>
        <taxon>Coelurosauria</taxon>
        <taxon>Aves</taxon>
        <taxon>Neognathae</taxon>
        <taxon>Neoaves</taxon>
        <taxon>Telluraves</taxon>
        <taxon>Australaves</taxon>
        <taxon>Passeriformes</taxon>
        <taxon>Sylvioidea</taxon>
        <taxon>Phylloscopidae</taxon>
        <taxon>Rhadina</taxon>
    </lineage>
</organism>
<dbReference type="Gene3D" id="3.90.190.10">
    <property type="entry name" value="Protein tyrosine phosphatase superfamily"/>
    <property type="match status" value="2"/>
</dbReference>
<dbReference type="Pfam" id="PF00102">
    <property type="entry name" value="Y_phosphatase"/>
    <property type="match status" value="2"/>
</dbReference>
<keyword evidence="2" id="KW-0378">Hydrolase</keyword>
<keyword evidence="2" id="KW-0904">Protein phosphatase</keyword>
<sequence length="344" mass="39890">SAGVGRTGTFIVIDAIMDMMHAEQRVDVFEFVSRIRNQRPQMVQTDMQYSFIYQALLEYYLYGDTELDVSSLEKHLQTSHNAAPNLVKIGLEEEFKVSMEIFPIGFPRYDFNRVILSMKRGQEYTDYINASFIDGYRQKDYFIATQGPLPHTVEDFWRMVWEWKCHTIVMLTEVQEREQEKCCQYWPSEGSVTHGEITVEIKSDSLMDAISVRDFLVTYNQSNQEKQSRLVRQFHFHGWPEIGIPAEGKGMIDLIAAVQKQQQQTGNHPITVHCSAGAGRTGTFIALSNILERVKAEGLLDVFQAVKSLRLQRPHMVQTLEQYEFCYRVVQDFIDIFSDYANFK</sequence>
<dbReference type="SUPFAM" id="SSF52799">
    <property type="entry name" value="(Phosphotyrosine protein) phosphatases II"/>
    <property type="match status" value="2"/>
</dbReference>
<feature type="domain" description="Tyrosine specific protein phosphatases" evidence="4">
    <location>
        <begin position="1"/>
        <end position="50"/>
    </location>
</feature>
<dbReference type="Proteomes" id="UP000587697">
    <property type="component" value="Unassembled WGS sequence"/>
</dbReference>
<evidence type="ECO:0000259" key="3">
    <source>
        <dbReference type="PROSITE" id="PS50055"/>
    </source>
</evidence>
<dbReference type="EMBL" id="VWYO01018331">
    <property type="protein sequence ID" value="NXR66157.1"/>
    <property type="molecule type" value="Genomic_DNA"/>
</dbReference>
<proteinExistence type="predicted"/>
<name>A0A7L2N1M0_9PASS</name>
<evidence type="ECO:0000256" key="2">
    <source>
        <dbReference type="ARBA" id="ARBA00022912"/>
    </source>
</evidence>
<dbReference type="SMART" id="SM00194">
    <property type="entry name" value="PTPc"/>
    <property type="match status" value="1"/>
</dbReference>
<dbReference type="CDD" id="cd14622">
    <property type="entry name" value="R-PTPc-E-2"/>
    <property type="match status" value="1"/>
</dbReference>
<feature type="non-terminal residue" evidence="5">
    <location>
        <position position="344"/>
    </location>
</feature>
<dbReference type="PROSITE" id="PS00383">
    <property type="entry name" value="TYR_PHOSPHATASE_1"/>
    <property type="match status" value="1"/>
</dbReference>
<evidence type="ECO:0000256" key="1">
    <source>
        <dbReference type="ARBA" id="ARBA00013064"/>
    </source>
</evidence>
<gene>
    <name evidence="5" type="primary">Ptpre</name>
    <name evidence="5" type="ORF">RHASIB_R11464</name>
</gene>
<dbReference type="PANTHER" id="PTHR19134">
    <property type="entry name" value="RECEPTOR-TYPE TYROSINE-PROTEIN PHOSPHATASE"/>
    <property type="match status" value="1"/>
</dbReference>
<feature type="non-terminal residue" evidence="5">
    <location>
        <position position="1"/>
    </location>
</feature>
<reference evidence="5 6" key="1">
    <citation type="submission" date="2019-09" db="EMBL/GenBank/DDBJ databases">
        <title>Bird 10,000 Genomes (B10K) Project - Family phase.</title>
        <authorList>
            <person name="Zhang G."/>
        </authorList>
    </citation>
    <scope>NUCLEOTIDE SEQUENCE [LARGE SCALE GENOMIC DNA]</scope>
    <source>
        <strain evidence="5">B10K-DU-002-26</strain>
        <tissue evidence="5">Muscle</tissue>
    </source>
</reference>
<evidence type="ECO:0000313" key="6">
    <source>
        <dbReference type="Proteomes" id="UP000587697"/>
    </source>
</evidence>
<feature type="domain" description="Tyrosine specific protein phosphatases" evidence="4">
    <location>
        <begin position="249"/>
        <end position="324"/>
    </location>
</feature>
<dbReference type="EC" id="3.1.3.48" evidence="1"/>